<comment type="caution">
    <text evidence="1">The sequence shown here is derived from an EMBL/GenBank/DDBJ whole genome shotgun (WGS) entry which is preliminary data.</text>
</comment>
<sequence length="77" mass="8918">MFPLQYFDVNEWETMAGVAAWLRLALVRVVGPLMANLIQGFESWSHPREGRTTLGISRNATMSFVKRHREKNANREK</sequence>
<keyword evidence="2" id="KW-1185">Reference proteome</keyword>
<organism evidence="1 2">
    <name type="scientific">Portunus trituberculatus</name>
    <name type="common">Swimming crab</name>
    <name type="synonym">Neptunus trituberculatus</name>
    <dbReference type="NCBI Taxonomy" id="210409"/>
    <lineage>
        <taxon>Eukaryota</taxon>
        <taxon>Metazoa</taxon>
        <taxon>Ecdysozoa</taxon>
        <taxon>Arthropoda</taxon>
        <taxon>Crustacea</taxon>
        <taxon>Multicrustacea</taxon>
        <taxon>Malacostraca</taxon>
        <taxon>Eumalacostraca</taxon>
        <taxon>Eucarida</taxon>
        <taxon>Decapoda</taxon>
        <taxon>Pleocyemata</taxon>
        <taxon>Brachyura</taxon>
        <taxon>Eubrachyura</taxon>
        <taxon>Portunoidea</taxon>
        <taxon>Portunidae</taxon>
        <taxon>Portuninae</taxon>
        <taxon>Portunus</taxon>
    </lineage>
</organism>
<accession>A0A5B7IY59</accession>
<protein>
    <submittedName>
        <fullName evidence="1">Uncharacterized protein</fullName>
    </submittedName>
</protein>
<gene>
    <name evidence="1" type="ORF">E2C01_081410</name>
</gene>
<name>A0A5B7IY59_PORTR</name>
<dbReference type="Proteomes" id="UP000324222">
    <property type="component" value="Unassembled WGS sequence"/>
</dbReference>
<evidence type="ECO:0000313" key="2">
    <source>
        <dbReference type="Proteomes" id="UP000324222"/>
    </source>
</evidence>
<dbReference type="EMBL" id="VSRR010071897">
    <property type="protein sequence ID" value="MPC86576.1"/>
    <property type="molecule type" value="Genomic_DNA"/>
</dbReference>
<dbReference type="AlphaFoldDB" id="A0A5B7IY59"/>
<evidence type="ECO:0000313" key="1">
    <source>
        <dbReference type="EMBL" id="MPC86576.1"/>
    </source>
</evidence>
<reference evidence="1 2" key="1">
    <citation type="submission" date="2019-05" db="EMBL/GenBank/DDBJ databases">
        <title>Another draft genome of Portunus trituberculatus and its Hox gene families provides insights of decapod evolution.</title>
        <authorList>
            <person name="Jeong J.-H."/>
            <person name="Song I."/>
            <person name="Kim S."/>
            <person name="Choi T."/>
            <person name="Kim D."/>
            <person name="Ryu S."/>
            <person name="Kim W."/>
        </authorList>
    </citation>
    <scope>NUCLEOTIDE SEQUENCE [LARGE SCALE GENOMIC DNA]</scope>
    <source>
        <tissue evidence="1">Muscle</tissue>
    </source>
</reference>
<proteinExistence type="predicted"/>